<feature type="non-terminal residue" evidence="4">
    <location>
        <position position="137"/>
    </location>
</feature>
<dbReference type="SUPFAM" id="SSF55486">
    <property type="entry name" value="Metalloproteases ('zincins'), catalytic domain"/>
    <property type="match status" value="1"/>
</dbReference>
<organism evidence="4 5">
    <name type="scientific">Pristionchus mayeri</name>
    <dbReference type="NCBI Taxonomy" id="1317129"/>
    <lineage>
        <taxon>Eukaryota</taxon>
        <taxon>Metazoa</taxon>
        <taxon>Ecdysozoa</taxon>
        <taxon>Nematoda</taxon>
        <taxon>Chromadorea</taxon>
        <taxon>Rhabditida</taxon>
        <taxon>Rhabditina</taxon>
        <taxon>Diplogasteromorpha</taxon>
        <taxon>Diplogasteroidea</taxon>
        <taxon>Neodiplogasteridae</taxon>
        <taxon>Pristionchus</taxon>
    </lineage>
</organism>
<name>A0AAN5D675_9BILA</name>
<proteinExistence type="predicted"/>
<evidence type="ECO:0000256" key="2">
    <source>
        <dbReference type="RuleBase" id="RU361183"/>
    </source>
</evidence>
<gene>
    <name evidence="4" type="ORF">PMAYCL1PPCAC_27708</name>
</gene>
<dbReference type="EC" id="3.4.24.-" evidence="2"/>
<protein>
    <recommendedName>
        <fullName evidence="2">Metalloendopeptidase</fullName>
        <ecNumber evidence="2">3.4.24.-</ecNumber>
    </recommendedName>
</protein>
<feature type="non-terminal residue" evidence="4">
    <location>
        <position position="1"/>
    </location>
</feature>
<keyword evidence="5" id="KW-1185">Reference proteome</keyword>
<dbReference type="EMBL" id="BTRK01000006">
    <property type="protein sequence ID" value="GMR57513.1"/>
    <property type="molecule type" value="Genomic_DNA"/>
</dbReference>
<comment type="caution">
    <text evidence="4">The sequence shown here is derived from an EMBL/GenBank/DDBJ whole genome shotgun (WGS) entry which is preliminary data.</text>
</comment>
<dbReference type="PROSITE" id="PS51864">
    <property type="entry name" value="ASTACIN"/>
    <property type="match status" value="1"/>
</dbReference>
<keyword evidence="2" id="KW-0645">Protease</keyword>
<evidence type="ECO:0000256" key="1">
    <source>
        <dbReference type="PROSITE-ProRule" id="PRU01211"/>
    </source>
</evidence>
<comment type="cofactor">
    <cofactor evidence="2">
        <name>Zn(2+)</name>
        <dbReference type="ChEBI" id="CHEBI:29105"/>
    </cofactor>
    <text evidence="2">Binds 1 zinc ion per subunit.</text>
</comment>
<dbReference type="Gene3D" id="3.40.390.10">
    <property type="entry name" value="Collagenase (Catalytic Domain)"/>
    <property type="match status" value="1"/>
</dbReference>
<comment type="caution">
    <text evidence="1">Lacks conserved residue(s) required for the propagation of feature annotation.</text>
</comment>
<evidence type="ECO:0000259" key="3">
    <source>
        <dbReference type="PROSITE" id="PS51864"/>
    </source>
</evidence>
<dbReference type="GO" id="GO:0046872">
    <property type="term" value="F:metal ion binding"/>
    <property type="evidence" value="ECO:0007669"/>
    <property type="project" value="UniProtKB-KW"/>
</dbReference>
<evidence type="ECO:0000313" key="4">
    <source>
        <dbReference type="EMBL" id="GMR57513.1"/>
    </source>
</evidence>
<feature type="domain" description="Peptidase M12A" evidence="3">
    <location>
        <begin position="1"/>
        <end position="101"/>
    </location>
</feature>
<dbReference type="Proteomes" id="UP001328107">
    <property type="component" value="Unassembled WGS sequence"/>
</dbReference>
<keyword evidence="2" id="KW-0479">Metal-binding</keyword>
<dbReference type="PRINTS" id="PR00480">
    <property type="entry name" value="ASTACIN"/>
</dbReference>
<keyword evidence="2" id="KW-0482">Metalloprotease</keyword>
<dbReference type="GO" id="GO:0006508">
    <property type="term" value="P:proteolysis"/>
    <property type="evidence" value="ECO:0007669"/>
    <property type="project" value="UniProtKB-KW"/>
</dbReference>
<dbReference type="GO" id="GO:0004222">
    <property type="term" value="F:metalloendopeptidase activity"/>
    <property type="evidence" value="ECO:0007669"/>
    <property type="project" value="UniProtKB-UniRule"/>
</dbReference>
<keyword evidence="2" id="KW-0862">Zinc</keyword>
<dbReference type="InterPro" id="IPR001506">
    <property type="entry name" value="Peptidase_M12A"/>
</dbReference>
<sequence>GHALGIWHEQSRPERDDYIKVFKHNIKHKYQDQFTKQHRWKVDDFGIPYDYGSVMHYGGLDFSRNDRPTITTNDRNFQATIGQREEPSFADVKQINEAYCKGTGPPLDCKNGGYQGPKDCDVCRCPTGLGGTLCDQV</sequence>
<keyword evidence="2" id="KW-0378">Hydrolase</keyword>
<dbReference type="PANTHER" id="PTHR10127">
    <property type="entry name" value="DISCOIDIN, CUB, EGF, LAMININ , AND ZINC METALLOPROTEASE DOMAIN CONTAINING"/>
    <property type="match status" value="1"/>
</dbReference>
<evidence type="ECO:0000313" key="5">
    <source>
        <dbReference type="Proteomes" id="UP001328107"/>
    </source>
</evidence>
<dbReference type="PANTHER" id="PTHR10127:SF877">
    <property type="entry name" value="ZINC METALLOPROTEINASE NAS-34"/>
    <property type="match status" value="1"/>
</dbReference>
<dbReference type="AlphaFoldDB" id="A0AAN5D675"/>
<dbReference type="Pfam" id="PF01400">
    <property type="entry name" value="Astacin"/>
    <property type="match status" value="1"/>
</dbReference>
<accession>A0AAN5D675</accession>
<reference evidence="5" key="1">
    <citation type="submission" date="2022-10" db="EMBL/GenBank/DDBJ databases">
        <title>Genome assembly of Pristionchus species.</title>
        <authorList>
            <person name="Yoshida K."/>
            <person name="Sommer R.J."/>
        </authorList>
    </citation>
    <scope>NUCLEOTIDE SEQUENCE [LARGE SCALE GENOMIC DNA]</scope>
    <source>
        <strain evidence="5">RS5460</strain>
    </source>
</reference>
<dbReference type="InterPro" id="IPR024079">
    <property type="entry name" value="MetalloPept_cat_dom_sf"/>
</dbReference>